<dbReference type="Gene3D" id="3.40.50.2300">
    <property type="match status" value="1"/>
</dbReference>
<evidence type="ECO:0000313" key="2">
    <source>
        <dbReference type="Proteomes" id="UP000366872"/>
    </source>
</evidence>
<gene>
    <name evidence="1" type="ORF">PDESU_04672</name>
</gene>
<reference evidence="1 2" key="1">
    <citation type="submission" date="2019-04" db="EMBL/GenBank/DDBJ databases">
        <authorList>
            <person name="Van Vliet M D."/>
        </authorList>
    </citation>
    <scope>NUCLEOTIDE SEQUENCE [LARGE SCALE GENOMIC DNA]</scope>
    <source>
        <strain evidence="1 2">F1</strain>
    </source>
</reference>
<dbReference type="EMBL" id="CAAHFG010000003">
    <property type="protein sequence ID" value="VGO16082.1"/>
    <property type="molecule type" value="Genomic_DNA"/>
</dbReference>
<proteinExistence type="predicted"/>
<dbReference type="RefSeq" id="WP_136081634.1">
    <property type="nucleotide sequence ID" value="NZ_CAAHFG010000003.1"/>
</dbReference>
<dbReference type="Proteomes" id="UP000366872">
    <property type="component" value="Unassembled WGS sequence"/>
</dbReference>
<protein>
    <submittedName>
        <fullName evidence="1">Uncharacterized protein</fullName>
    </submittedName>
</protein>
<accession>A0A6C2U7K8</accession>
<name>A0A6C2U7K8_PONDE</name>
<evidence type="ECO:0000313" key="1">
    <source>
        <dbReference type="EMBL" id="VGO16082.1"/>
    </source>
</evidence>
<sequence length="129" mass="14227">MPTPGSSHALVLAITTPPAEAAAKLKLYLDASKYAAIAVVHGNSKSAAKAFDLAKQRYATKRGVVWITDSELLNNITDMPAASKKLFRPVDGYLMTFISPQNKRIEEKLKRFKLNTLNIDECYLKTKTA</sequence>
<organism evidence="1 2">
    <name type="scientific">Pontiella desulfatans</name>
    <dbReference type="NCBI Taxonomy" id="2750659"/>
    <lineage>
        <taxon>Bacteria</taxon>
        <taxon>Pseudomonadati</taxon>
        <taxon>Kiritimatiellota</taxon>
        <taxon>Kiritimatiellia</taxon>
        <taxon>Kiritimatiellales</taxon>
        <taxon>Pontiellaceae</taxon>
        <taxon>Pontiella</taxon>
    </lineage>
</organism>
<keyword evidence="2" id="KW-1185">Reference proteome</keyword>
<dbReference type="AlphaFoldDB" id="A0A6C2U7K8"/>